<dbReference type="GO" id="GO:0005634">
    <property type="term" value="C:nucleus"/>
    <property type="evidence" value="ECO:0007669"/>
    <property type="project" value="TreeGrafter"/>
</dbReference>
<dbReference type="EnsemblMetazoa" id="XM_022806554">
    <property type="protein sequence ID" value="XP_022662289"/>
    <property type="gene ID" value="LOC111250794"/>
</dbReference>
<dbReference type="NCBIfam" id="TIGR00094">
    <property type="entry name" value="tRNA_TruD_broad"/>
    <property type="match status" value="1"/>
</dbReference>
<evidence type="ECO:0000259" key="6">
    <source>
        <dbReference type="PROSITE" id="PS50984"/>
    </source>
</evidence>
<dbReference type="GO" id="GO:0009982">
    <property type="term" value="F:pseudouridine synthase activity"/>
    <property type="evidence" value="ECO:0007669"/>
    <property type="project" value="InterPro"/>
</dbReference>
<organism evidence="7 8">
    <name type="scientific">Varroa destructor</name>
    <name type="common">Honeybee mite</name>
    <dbReference type="NCBI Taxonomy" id="109461"/>
    <lineage>
        <taxon>Eukaryota</taxon>
        <taxon>Metazoa</taxon>
        <taxon>Ecdysozoa</taxon>
        <taxon>Arthropoda</taxon>
        <taxon>Chelicerata</taxon>
        <taxon>Arachnida</taxon>
        <taxon>Acari</taxon>
        <taxon>Parasitiformes</taxon>
        <taxon>Mesostigmata</taxon>
        <taxon>Gamasina</taxon>
        <taxon>Dermanyssoidea</taxon>
        <taxon>Varroidae</taxon>
        <taxon>Varroa</taxon>
    </lineage>
</organism>
<dbReference type="InterPro" id="IPR042214">
    <property type="entry name" value="TruD_catalytic"/>
</dbReference>
<dbReference type="PROSITE" id="PS01268">
    <property type="entry name" value="UPF0024"/>
    <property type="match status" value="1"/>
</dbReference>
<dbReference type="InParanoid" id="A0A7M7MHC8"/>
<feature type="region of interest" description="Disordered" evidence="5">
    <location>
        <begin position="641"/>
        <end position="679"/>
    </location>
</feature>
<dbReference type="GO" id="GO:0008033">
    <property type="term" value="P:tRNA processing"/>
    <property type="evidence" value="ECO:0007669"/>
    <property type="project" value="UniProtKB-KW"/>
</dbReference>
<evidence type="ECO:0000256" key="3">
    <source>
        <dbReference type="ARBA" id="ARBA00023235"/>
    </source>
</evidence>
<dbReference type="OMA" id="KTSTSYC"/>
<dbReference type="GO" id="GO:0001522">
    <property type="term" value="P:pseudouridine synthesis"/>
    <property type="evidence" value="ECO:0007669"/>
    <property type="project" value="InterPro"/>
</dbReference>
<evidence type="ECO:0000313" key="8">
    <source>
        <dbReference type="Proteomes" id="UP000594260"/>
    </source>
</evidence>
<dbReference type="PROSITE" id="PS50984">
    <property type="entry name" value="TRUD"/>
    <property type="match status" value="1"/>
</dbReference>
<dbReference type="KEGG" id="vde:111250794"/>
<dbReference type="InterPro" id="IPR020103">
    <property type="entry name" value="PsdUridine_synth_cat_dom_sf"/>
</dbReference>
<evidence type="ECO:0000256" key="1">
    <source>
        <dbReference type="ARBA" id="ARBA00007953"/>
    </source>
</evidence>
<comment type="catalytic activity">
    <reaction evidence="4">
        <text>a uridine in tRNA = a pseudouridine in tRNA</text>
        <dbReference type="Rhea" id="RHEA:54572"/>
        <dbReference type="Rhea" id="RHEA-COMP:13339"/>
        <dbReference type="Rhea" id="RHEA-COMP:13934"/>
        <dbReference type="ChEBI" id="CHEBI:65314"/>
        <dbReference type="ChEBI" id="CHEBI:65315"/>
    </reaction>
</comment>
<accession>A0A7M7MHC8</accession>
<proteinExistence type="inferred from homology"/>
<reference evidence="7" key="1">
    <citation type="submission" date="2021-01" db="UniProtKB">
        <authorList>
            <consortium name="EnsemblMetazoa"/>
        </authorList>
    </citation>
    <scope>IDENTIFICATION</scope>
</reference>
<protein>
    <recommendedName>
        <fullName evidence="6">TRUD domain-containing protein</fullName>
    </recommendedName>
</protein>
<dbReference type="OrthoDB" id="447290at2759"/>
<keyword evidence="3" id="KW-0413">Isomerase</keyword>
<dbReference type="InterPro" id="IPR011760">
    <property type="entry name" value="PsdUridine_synth_TruD_insert"/>
</dbReference>
<dbReference type="AlphaFoldDB" id="A0A7M7MHC8"/>
<evidence type="ECO:0000256" key="5">
    <source>
        <dbReference type="SAM" id="MobiDB-lite"/>
    </source>
</evidence>
<dbReference type="InterPro" id="IPR001656">
    <property type="entry name" value="PsdUridine_synth_TruD"/>
</dbReference>
<keyword evidence="2" id="KW-0819">tRNA processing</keyword>
<feature type="compositionally biased region" description="Basic and acidic residues" evidence="5">
    <location>
        <begin position="669"/>
        <end position="679"/>
    </location>
</feature>
<dbReference type="SUPFAM" id="SSF55120">
    <property type="entry name" value="Pseudouridine synthase"/>
    <property type="match status" value="1"/>
</dbReference>
<evidence type="ECO:0000256" key="4">
    <source>
        <dbReference type="ARBA" id="ARBA00036943"/>
    </source>
</evidence>
<dbReference type="Pfam" id="PF01142">
    <property type="entry name" value="TruD"/>
    <property type="match status" value="1"/>
</dbReference>
<name>A0A7M7MHC8_VARDE</name>
<dbReference type="Proteomes" id="UP000594260">
    <property type="component" value="Unplaced"/>
</dbReference>
<dbReference type="FunCoup" id="A0A7M7MHC8">
    <property type="interactions" value="1621"/>
</dbReference>
<comment type="similarity">
    <text evidence="1">Belongs to the pseudouridine synthase TruD family.</text>
</comment>
<dbReference type="PIRSF" id="PIRSF037016">
    <property type="entry name" value="Pseudouridin_synth_euk_prd"/>
    <property type="match status" value="1"/>
</dbReference>
<dbReference type="PANTHER" id="PTHR13326">
    <property type="entry name" value="TRNA PSEUDOURIDINE SYNTHASE D"/>
    <property type="match status" value="1"/>
</dbReference>
<dbReference type="RefSeq" id="XP_022662289.1">
    <property type="nucleotide sequence ID" value="XM_022806554.1"/>
</dbReference>
<dbReference type="GeneID" id="111250794"/>
<feature type="region of interest" description="Disordered" evidence="5">
    <location>
        <begin position="1"/>
        <end position="27"/>
    </location>
</feature>
<sequence>MTSDKRVHSLNELVTNATNDDEPPTKRSRFFRPSERSMGISEYVNKNRKTSFRAKLKARTFDFIVKEIDPVGNVVQLTTLENPVKEDDTGTQALEPTVKEELNAMVESEDILATVRVNVTNLTKGQRTQVHVAIRNGYPSLQSETKDEGNVKFIVVTKKKAHRGERQRYYWPNGRPNHTTFVLYKENIDTMEAINIISGLTRTKPSAFAYAGTKDKRAVTLQRVSIYRMKPEYLLGINKRCEKFKIGNVHFGEKMIQLGELKGNRFVLTLRDVTGGSGEEITEALEVLRCKGFINYFGLQRFGTTSIPTHDIGKKMLANDMEAACDLILRPRSGGRPRPDLDAARVHWKKTRDAAASHALLTTRGSQNSPEGYLLAAIAKDPGNYYSALFALQKNTRLLYIHAYQSYVWNSVVSRRVARYGIELLEGDLVLSADVKDDGDQAPIQVITKENMSLFSVWNVVLPLPGYAMKYPRNEQSEWYTEIVKADGFQGLDCFNSKNRSFSMRGSYRKIFCLPGDLQYEIKKYTDPNQPLVKTDWDIMLESDEKLRAAEAKKIQIKHMRRELENAEKTENGEAIFEPKRRKSTNEEVKNNGVETAEEGTTSKAAEASDETANERTAVVLAFSLPPAAYATMLLREFLRNESEEDSCRVDSSTGKNAYEDDAEEDDKNQEKTGEEWKD</sequence>
<dbReference type="PANTHER" id="PTHR13326:SF31">
    <property type="entry name" value="PSEUDOURIDYLATE SYNTHASE 7 HOMOLOG"/>
    <property type="match status" value="1"/>
</dbReference>
<dbReference type="GO" id="GO:0003723">
    <property type="term" value="F:RNA binding"/>
    <property type="evidence" value="ECO:0007669"/>
    <property type="project" value="InterPro"/>
</dbReference>
<evidence type="ECO:0000313" key="7">
    <source>
        <dbReference type="EnsemblMetazoa" id="XP_022662289"/>
    </source>
</evidence>
<dbReference type="CDD" id="cd02576">
    <property type="entry name" value="PseudoU_synth_ScPUS7"/>
    <property type="match status" value="1"/>
</dbReference>
<feature type="region of interest" description="Disordered" evidence="5">
    <location>
        <begin position="565"/>
        <end position="613"/>
    </location>
</feature>
<dbReference type="InterPro" id="IPR020119">
    <property type="entry name" value="PsdUridine_synth_TruD_CS"/>
</dbReference>
<feature type="domain" description="TRUD" evidence="6">
    <location>
        <begin position="292"/>
        <end position="514"/>
    </location>
</feature>
<dbReference type="Gene3D" id="3.30.2350.20">
    <property type="entry name" value="TruD, catalytic domain"/>
    <property type="match status" value="2"/>
</dbReference>
<keyword evidence="8" id="KW-1185">Reference proteome</keyword>
<evidence type="ECO:0000256" key="2">
    <source>
        <dbReference type="ARBA" id="ARBA00022694"/>
    </source>
</evidence>
<dbReference type="CTD" id="54517"/>